<dbReference type="PANTHER" id="PTHR12169">
    <property type="entry name" value="ATPASE N2B"/>
    <property type="match status" value="1"/>
</dbReference>
<keyword evidence="3" id="KW-0131">Cell cycle</keyword>
<comment type="subunit">
    <text evidence="3">Interacts with FtsZ.</text>
</comment>
<gene>
    <name evidence="3" type="primary">zapE</name>
    <name evidence="4" type="ORF">SAMN05421693_10662</name>
</gene>
<dbReference type="Proteomes" id="UP000199496">
    <property type="component" value="Unassembled WGS sequence"/>
</dbReference>
<evidence type="ECO:0000256" key="2">
    <source>
        <dbReference type="ARBA" id="ARBA00022840"/>
    </source>
</evidence>
<dbReference type="InterPro" id="IPR027417">
    <property type="entry name" value="P-loop_NTPase"/>
</dbReference>
<evidence type="ECO:0000256" key="3">
    <source>
        <dbReference type="HAMAP-Rule" id="MF_01919"/>
    </source>
</evidence>
<accession>A0A1H9ASZ3</accession>
<dbReference type="EMBL" id="FOFO01000006">
    <property type="protein sequence ID" value="SEP79651.1"/>
    <property type="molecule type" value="Genomic_DNA"/>
</dbReference>
<protein>
    <recommendedName>
        <fullName evidence="3">Cell division protein ZapE</fullName>
    </recommendedName>
    <alternativeName>
        <fullName evidence="3">Z ring-associated protein ZapE</fullName>
    </alternativeName>
</protein>
<keyword evidence="3 4" id="KW-0132">Cell division</keyword>
<keyword evidence="5" id="KW-1185">Reference proteome</keyword>
<keyword evidence="3" id="KW-0963">Cytoplasm</keyword>
<keyword evidence="2 3" id="KW-0067">ATP-binding</keyword>
<dbReference type="GO" id="GO:0051301">
    <property type="term" value="P:cell division"/>
    <property type="evidence" value="ECO:0007669"/>
    <property type="project" value="UniProtKB-UniRule"/>
</dbReference>
<keyword evidence="1 3" id="KW-0547">Nucleotide-binding</keyword>
<proteinExistence type="inferred from homology"/>
<dbReference type="HAMAP" id="MF_01919">
    <property type="entry name" value="ZapE"/>
    <property type="match status" value="1"/>
</dbReference>
<sequence>MPHHHPLCEDDFKAKTLDPAQEQVWQHLQRILDALTTAPPPRRGHALTRWLRRTTPPEPVPGLYLWGDVGRGKTFLVDRFFAQLPLENKLRLHFHRFMQRVHDELKTLRDQPDPLRIVSRRLATARVLCLDEFFVSDITDAMLLHRLLAGLMENGVTLVTTSNIPPQALYQDGLQRELFLPAIDILQQHLEVVHLDGAVDYRLRALEQAEIYHAPLDTTAETQLDAAFVSLAPEPGIQDGTLTVEDRTIPVQRLADGVVWFHFQDICDSPRSPLDYVAIAREFHTVLISGLPVMDSTMDNAARRFLALVDEFYDRRVKLIISAQARPEQIYQGRQLRFEYQRCISRLLEMQSKAYLASPHRP</sequence>
<comment type="subcellular location">
    <subcellularLocation>
        <location evidence="3">Cytoplasm</location>
    </subcellularLocation>
</comment>
<dbReference type="STRING" id="867345.SAMN05421693_10662"/>
<dbReference type="GO" id="GO:0005524">
    <property type="term" value="F:ATP binding"/>
    <property type="evidence" value="ECO:0007669"/>
    <property type="project" value="UniProtKB-UniRule"/>
</dbReference>
<dbReference type="InterPro" id="IPR030870">
    <property type="entry name" value="ZapE"/>
</dbReference>
<evidence type="ECO:0000256" key="1">
    <source>
        <dbReference type="ARBA" id="ARBA00022741"/>
    </source>
</evidence>
<dbReference type="RefSeq" id="WP_090204444.1">
    <property type="nucleotide sequence ID" value="NZ_FOFO01000006.1"/>
</dbReference>
<dbReference type="SUPFAM" id="SSF52540">
    <property type="entry name" value="P-loop containing nucleoside triphosphate hydrolases"/>
    <property type="match status" value="1"/>
</dbReference>
<dbReference type="PANTHER" id="PTHR12169:SF6">
    <property type="entry name" value="AFG1-LIKE ATPASE"/>
    <property type="match status" value="1"/>
</dbReference>
<dbReference type="GO" id="GO:0032153">
    <property type="term" value="C:cell division site"/>
    <property type="evidence" value="ECO:0007669"/>
    <property type="project" value="TreeGrafter"/>
</dbReference>
<dbReference type="Pfam" id="PF03969">
    <property type="entry name" value="AFG1_ATPase"/>
    <property type="match status" value="1"/>
</dbReference>
<dbReference type="OrthoDB" id="9774491at2"/>
<keyword evidence="3" id="KW-0378">Hydrolase</keyword>
<dbReference type="GO" id="GO:0016887">
    <property type="term" value="F:ATP hydrolysis activity"/>
    <property type="evidence" value="ECO:0007669"/>
    <property type="project" value="UniProtKB-UniRule"/>
</dbReference>
<reference evidence="4 5" key="1">
    <citation type="submission" date="2016-10" db="EMBL/GenBank/DDBJ databases">
        <authorList>
            <person name="de Groot N.N."/>
        </authorList>
    </citation>
    <scope>NUCLEOTIDE SEQUENCE [LARGE SCALE GENOMIC DNA]</scope>
    <source>
        <strain evidence="4 5">B7-7</strain>
    </source>
</reference>
<dbReference type="NCBIfam" id="NF040713">
    <property type="entry name" value="ZapE"/>
    <property type="match status" value="1"/>
</dbReference>
<dbReference type="AlphaFoldDB" id="A0A1H9ASZ3"/>
<name>A0A1H9ASZ3_9GAMM</name>
<dbReference type="InterPro" id="IPR005654">
    <property type="entry name" value="ATPase_AFG1-like"/>
</dbReference>
<organism evidence="4 5">
    <name type="scientific">Ectothiorhodospira magna</name>
    <dbReference type="NCBI Taxonomy" id="867345"/>
    <lineage>
        <taxon>Bacteria</taxon>
        <taxon>Pseudomonadati</taxon>
        <taxon>Pseudomonadota</taxon>
        <taxon>Gammaproteobacteria</taxon>
        <taxon>Chromatiales</taxon>
        <taxon>Ectothiorhodospiraceae</taxon>
        <taxon>Ectothiorhodospira</taxon>
    </lineage>
</organism>
<feature type="binding site" evidence="3">
    <location>
        <begin position="67"/>
        <end position="74"/>
    </location>
    <ligand>
        <name>ATP</name>
        <dbReference type="ChEBI" id="CHEBI:30616"/>
    </ligand>
</feature>
<comment type="similarity">
    <text evidence="3">Belongs to the AFG1 ATPase family. ZapE subfamily.</text>
</comment>
<comment type="function">
    <text evidence="3">Reduces the stability of FtsZ polymers in the presence of ATP.</text>
</comment>
<dbReference type="GO" id="GO:0005737">
    <property type="term" value="C:cytoplasm"/>
    <property type="evidence" value="ECO:0007669"/>
    <property type="project" value="UniProtKB-SubCell"/>
</dbReference>
<dbReference type="Gene3D" id="3.40.50.300">
    <property type="entry name" value="P-loop containing nucleotide triphosphate hydrolases"/>
    <property type="match status" value="1"/>
</dbReference>
<evidence type="ECO:0000313" key="5">
    <source>
        <dbReference type="Proteomes" id="UP000199496"/>
    </source>
</evidence>
<evidence type="ECO:0000313" key="4">
    <source>
        <dbReference type="EMBL" id="SEP79651.1"/>
    </source>
</evidence>